<keyword evidence="3" id="KW-0472">Membrane</keyword>
<dbReference type="PANTHER" id="PTHR39160:SF4">
    <property type="entry name" value="RESUSCITATION-PROMOTING FACTOR RPFB"/>
    <property type="match status" value="1"/>
</dbReference>
<dbReference type="STRING" id="426756.SAMN04488126_12040"/>
<dbReference type="RefSeq" id="WP_245696930.1">
    <property type="nucleotide sequence ID" value="NZ_FNAR01000020.1"/>
</dbReference>
<dbReference type="EMBL" id="FNAR01000020">
    <property type="protein sequence ID" value="SDE78094.1"/>
    <property type="molecule type" value="Genomic_DNA"/>
</dbReference>
<protein>
    <submittedName>
        <fullName evidence="5">Uncharacterized conserved protein YabE, contains G5 and tandem DUF348 domains</fullName>
    </submittedName>
</protein>
<evidence type="ECO:0000256" key="3">
    <source>
        <dbReference type="SAM" id="Phobius"/>
    </source>
</evidence>
<dbReference type="Proteomes" id="UP000198823">
    <property type="component" value="Unassembled WGS sequence"/>
</dbReference>
<dbReference type="InterPro" id="IPR059180">
    <property type="entry name" value="3D_YorM"/>
</dbReference>
<dbReference type="GO" id="GO:0009254">
    <property type="term" value="P:peptidoglycan turnover"/>
    <property type="evidence" value="ECO:0007669"/>
    <property type="project" value="InterPro"/>
</dbReference>
<evidence type="ECO:0000259" key="4">
    <source>
        <dbReference type="PROSITE" id="PS51109"/>
    </source>
</evidence>
<feature type="transmembrane region" description="Helical" evidence="3">
    <location>
        <begin position="20"/>
        <end position="38"/>
    </location>
</feature>
<organism evidence="5 6">
    <name type="scientific">Bhargavaea beijingensis</name>
    <dbReference type="NCBI Taxonomy" id="426756"/>
    <lineage>
        <taxon>Bacteria</taxon>
        <taxon>Bacillati</taxon>
        <taxon>Bacillota</taxon>
        <taxon>Bacilli</taxon>
        <taxon>Bacillales</taxon>
        <taxon>Caryophanaceae</taxon>
        <taxon>Bhargavaea</taxon>
    </lineage>
</organism>
<keyword evidence="1" id="KW-0732">Signal</keyword>
<dbReference type="InterPro" id="IPR007137">
    <property type="entry name" value="DUF348"/>
</dbReference>
<dbReference type="Gene3D" id="2.40.40.10">
    <property type="entry name" value="RlpA-like domain"/>
    <property type="match status" value="1"/>
</dbReference>
<dbReference type="SUPFAM" id="SSF50685">
    <property type="entry name" value="Barwin-like endoglucanases"/>
    <property type="match status" value="1"/>
</dbReference>
<dbReference type="InterPro" id="IPR010611">
    <property type="entry name" value="3D_dom"/>
</dbReference>
<dbReference type="InterPro" id="IPR036908">
    <property type="entry name" value="RlpA-like_sf"/>
</dbReference>
<dbReference type="Pfam" id="PF07501">
    <property type="entry name" value="G5"/>
    <property type="match status" value="1"/>
</dbReference>
<dbReference type="AlphaFoldDB" id="A0A1G7FQG2"/>
<dbReference type="InterPro" id="IPR051933">
    <property type="entry name" value="Resuscitation_pf_RpfB"/>
</dbReference>
<name>A0A1G7FQG2_9BACL</name>
<dbReference type="GO" id="GO:0004553">
    <property type="term" value="F:hydrolase activity, hydrolyzing O-glycosyl compounds"/>
    <property type="evidence" value="ECO:0007669"/>
    <property type="project" value="InterPro"/>
</dbReference>
<dbReference type="GO" id="GO:0019867">
    <property type="term" value="C:outer membrane"/>
    <property type="evidence" value="ECO:0007669"/>
    <property type="project" value="InterPro"/>
</dbReference>
<feature type="domain" description="G5" evidence="4">
    <location>
        <begin position="210"/>
        <end position="290"/>
    </location>
</feature>
<sequence>MSTNSREHKHSRFTAGKKIIMSILTIALFAGVITYAVYEGTKKNVTLSEDGEQTEFRTHADTVGELLDEQDIAVGEHDDLSPAKDEQLGDGASIEWKKARQFTISVDGEESKVWSTKENVDALLADAGIELSEHDAITPARGSEIGDTDTVKIEKAYEVAMIDGGRESKIWTTSTTVADFLSKQGIKIGKNDRVEQGMDEIVKPGSSVKVVRVEKVTDVVEESTDFTVQTKKDNSLLTGKEKVVRNGEQGKVKRTYEIIKEDGKEVTRKLQDEKVVKKPVNKVVAIGTKAPVPASAPAKAVASNTAKKAVAPNASKQQAAPKVVQASAPRSEEPAGGKEFYVTATAYTASCNGCSGITATGINLKANPGAKVIAVDPSVIPLGSKVWVEGYGTAIAGDTGGAIKGNKIDIFVPTKDQAYSFGRKKVKIKILN</sequence>
<evidence type="ECO:0000256" key="1">
    <source>
        <dbReference type="ARBA" id="ARBA00022729"/>
    </source>
</evidence>
<proteinExistence type="predicted"/>
<feature type="region of interest" description="Disordered" evidence="2">
    <location>
        <begin position="309"/>
        <end position="335"/>
    </location>
</feature>
<dbReference type="InterPro" id="IPR011098">
    <property type="entry name" value="G5_dom"/>
</dbReference>
<dbReference type="Pfam" id="PF03990">
    <property type="entry name" value="DUF348"/>
    <property type="match status" value="3"/>
</dbReference>
<dbReference type="Gene3D" id="2.20.230.10">
    <property type="entry name" value="Resuscitation-promoting factor rpfb"/>
    <property type="match status" value="1"/>
</dbReference>
<evidence type="ECO:0000313" key="6">
    <source>
        <dbReference type="Proteomes" id="UP000198823"/>
    </source>
</evidence>
<gene>
    <name evidence="5" type="ORF">SAMN04488126_12040</name>
</gene>
<reference evidence="5 6" key="1">
    <citation type="submission" date="2016-10" db="EMBL/GenBank/DDBJ databases">
        <authorList>
            <person name="de Groot N.N."/>
        </authorList>
    </citation>
    <scope>NUCLEOTIDE SEQUENCE [LARGE SCALE GENOMIC DNA]</scope>
    <source>
        <strain evidence="5 6">CGMCC 1.6762</strain>
    </source>
</reference>
<evidence type="ECO:0000256" key="2">
    <source>
        <dbReference type="SAM" id="MobiDB-lite"/>
    </source>
</evidence>
<dbReference type="CDD" id="cd14667">
    <property type="entry name" value="3D_containing_proteins"/>
    <property type="match status" value="1"/>
</dbReference>
<dbReference type="PANTHER" id="PTHR39160">
    <property type="entry name" value="CELL WALL-BINDING PROTEIN YOCH"/>
    <property type="match status" value="1"/>
</dbReference>
<accession>A0A1G7FQG2</accession>
<keyword evidence="3" id="KW-0812">Transmembrane</keyword>
<dbReference type="SMART" id="SM01208">
    <property type="entry name" value="G5"/>
    <property type="match status" value="1"/>
</dbReference>
<keyword evidence="3" id="KW-1133">Transmembrane helix</keyword>
<evidence type="ECO:0000313" key="5">
    <source>
        <dbReference type="EMBL" id="SDE78094.1"/>
    </source>
</evidence>
<dbReference type="PROSITE" id="PS51109">
    <property type="entry name" value="G5"/>
    <property type="match status" value="1"/>
</dbReference>
<dbReference type="Pfam" id="PF06725">
    <property type="entry name" value="3D"/>
    <property type="match status" value="1"/>
</dbReference>